<dbReference type="PANTHER" id="PTHR12558">
    <property type="entry name" value="CELL DIVISION CYCLE 16,23,27"/>
    <property type="match status" value="1"/>
</dbReference>
<dbReference type="OMA" id="ERCLYHS"/>
<protein>
    <recommendedName>
        <fullName evidence="8">Cdc23 domain-containing protein</fullName>
    </recommendedName>
</protein>
<reference evidence="9 10" key="1">
    <citation type="journal article" date="2015" name="Sci. Rep.">
        <title>Genome of the facultative scuticociliatosis pathogen Pseudocohnilembus persalinus provides insight into its virulence through horizontal gene transfer.</title>
        <authorList>
            <person name="Xiong J."/>
            <person name="Wang G."/>
            <person name="Cheng J."/>
            <person name="Tian M."/>
            <person name="Pan X."/>
            <person name="Warren A."/>
            <person name="Jiang C."/>
            <person name="Yuan D."/>
            <person name="Miao W."/>
        </authorList>
    </citation>
    <scope>NUCLEOTIDE SEQUENCE [LARGE SCALE GENOMIC DNA]</scope>
    <source>
        <strain evidence="9">36N120E</strain>
    </source>
</reference>
<dbReference type="Pfam" id="PF13414">
    <property type="entry name" value="TPR_11"/>
    <property type="match status" value="1"/>
</dbReference>
<evidence type="ECO:0000313" key="9">
    <source>
        <dbReference type="EMBL" id="KRX02888.1"/>
    </source>
</evidence>
<sequence length="564" mass="67174">MQENKVFKMLNQPFSDSFADNYTAEQLFTKIPKFSELKKELRWSVQILTAYKLYNSAKWAGELLQAITKDNQATQSSILNNFIQANTDHNYKFDKVYVEDVSDDCADALMLARSLFDLKEYKKCAHTLKEFIEDKANQPAIFLHYYSLYLSGEIRKEEELFENDQNSKMVVNQELKVIERGLEKLFQQGALNEMNQYLYGLIMKHQQEEEKAKIIFVNILNNFPCFWSVWLELNNLIQGQTLEILISGFQGDHWMHNFYFSSYYLEKYKNNVCIELNYNLLCFFKNSTYLMNQIAHSFYNSQDFEISLEWFEKLVDIDPYRFENMDTYSNILYIKENQGELSNLALRCFYNNKYAPETSCVVGLQWDMKQFDQQNNFYQYFINYKIFKTQHLEMKNIPGAIEAYRNAVEIDPRDFRAWYGLGQTYELQNMYHYALYYFARAVMSRPRDARMWNAIGQCYDRMNKANEAVKCYERAENAKDKEGIALHQLGKLYALMEFEEKAFKCFQENLQRKDNEQIVDKELGECLIYLANYYKKQQNYSQAQIYAQRLLDFIGPESNNNNNK</sequence>
<accession>A0A0V0QLC6</accession>
<evidence type="ECO:0000256" key="1">
    <source>
        <dbReference type="ARBA" id="ARBA00022618"/>
    </source>
</evidence>
<keyword evidence="3" id="KW-0498">Mitosis</keyword>
<feature type="repeat" description="TPR" evidence="7">
    <location>
        <begin position="449"/>
        <end position="482"/>
    </location>
</feature>
<keyword evidence="10" id="KW-1185">Reference proteome</keyword>
<feature type="repeat" description="TPR" evidence="7">
    <location>
        <begin position="288"/>
        <end position="321"/>
    </location>
</feature>
<dbReference type="SMART" id="SM00028">
    <property type="entry name" value="TPR"/>
    <property type="match status" value="6"/>
</dbReference>
<feature type="repeat" description="TPR" evidence="7">
    <location>
        <begin position="415"/>
        <end position="448"/>
    </location>
</feature>
<dbReference type="InParanoid" id="A0A0V0QLC6"/>
<dbReference type="Proteomes" id="UP000054937">
    <property type="component" value="Unassembled WGS sequence"/>
</dbReference>
<evidence type="ECO:0000256" key="7">
    <source>
        <dbReference type="PROSITE-ProRule" id="PRU00339"/>
    </source>
</evidence>
<dbReference type="GO" id="GO:0016567">
    <property type="term" value="P:protein ubiquitination"/>
    <property type="evidence" value="ECO:0007669"/>
    <property type="project" value="TreeGrafter"/>
</dbReference>
<keyword evidence="4" id="KW-0833">Ubl conjugation pathway</keyword>
<dbReference type="Pfam" id="PF04049">
    <property type="entry name" value="ANAPC8"/>
    <property type="match status" value="1"/>
</dbReference>
<evidence type="ECO:0000256" key="5">
    <source>
        <dbReference type="ARBA" id="ARBA00022803"/>
    </source>
</evidence>
<comment type="caution">
    <text evidence="9">The sequence shown here is derived from an EMBL/GenBank/DDBJ whole genome shotgun (WGS) entry which is preliminary data.</text>
</comment>
<proteinExistence type="predicted"/>
<evidence type="ECO:0000256" key="4">
    <source>
        <dbReference type="ARBA" id="ARBA00022786"/>
    </source>
</evidence>
<dbReference type="Gene3D" id="1.25.40.10">
    <property type="entry name" value="Tetratricopeptide repeat domain"/>
    <property type="match status" value="2"/>
</dbReference>
<evidence type="ECO:0000259" key="8">
    <source>
        <dbReference type="Pfam" id="PF04049"/>
    </source>
</evidence>
<evidence type="ECO:0000256" key="3">
    <source>
        <dbReference type="ARBA" id="ARBA00022776"/>
    </source>
</evidence>
<organism evidence="9 10">
    <name type="scientific">Pseudocohnilembus persalinus</name>
    <name type="common">Ciliate</name>
    <dbReference type="NCBI Taxonomy" id="266149"/>
    <lineage>
        <taxon>Eukaryota</taxon>
        <taxon>Sar</taxon>
        <taxon>Alveolata</taxon>
        <taxon>Ciliophora</taxon>
        <taxon>Intramacronucleata</taxon>
        <taxon>Oligohymenophorea</taxon>
        <taxon>Scuticociliatia</taxon>
        <taxon>Philasterida</taxon>
        <taxon>Pseudocohnilembidae</taxon>
        <taxon>Pseudocohnilembus</taxon>
    </lineage>
</organism>
<gene>
    <name evidence="9" type="ORF">PPERSA_04091</name>
</gene>
<keyword evidence="2" id="KW-0677">Repeat</keyword>
<dbReference type="GO" id="GO:0031145">
    <property type="term" value="P:anaphase-promoting complex-dependent catabolic process"/>
    <property type="evidence" value="ECO:0007669"/>
    <property type="project" value="TreeGrafter"/>
</dbReference>
<dbReference type="InterPro" id="IPR011990">
    <property type="entry name" value="TPR-like_helical_dom_sf"/>
</dbReference>
<dbReference type="InterPro" id="IPR007192">
    <property type="entry name" value="APC8"/>
</dbReference>
<feature type="domain" description="Cdc23" evidence="8">
    <location>
        <begin position="36"/>
        <end position="295"/>
    </location>
</feature>
<dbReference type="InterPro" id="IPR019734">
    <property type="entry name" value="TPR_rpt"/>
</dbReference>
<evidence type="ECO:0000256" key="2">
    <source>
        <dbReference type="ARBA" id="ARBA00022737"/>
    </source>
</evidence>
<dbReference type="OrthoDB" id="659at2759"/>
<keyword evidence="5 7" id="KW-0802">TPR repeat</keyword>
<dbReference type="AlphaFoldDB" id="A0A0V0QLC6"/>
<keyword evidence="1" id="KW-0132">Cell division</keyword>
<dbReference type="GO" id="GO:0051301">
    <property type="term" value="P:cell division"/>
    <property type="evidence" value="ECO:0007669"/>
    <property type="project" value="UniProtKB-KW"/>
</dbReference>
<dbReference type="SUPFAM" id="SSF48452">
    <property type="entry name" value="TPR-like"/>
    <property type="match status" value="2"/>
</dbReference>
<name>A0A0V0QLC6_PSEPJ</name>
<evidence type="ECO:0000313" key="10">
    <source>
        <dbReference type="Proteomes" id="UP000054937"/>
    </source>
</evidence>
<dbReference type="GO" id="GO:0045842">
    <property type="term" value="P:positive regulation of mitotic metaphase/anaphase transition"/>
    <property type="evidence" value="ECO:0007669"/>
    <property type="project" value="TreeGrafter"/>
</dbReference>
<dbReference type="EMBL" id="LDAU01000151">
    <property type="protein sequence ID" value="KRX02888.1"/>
    <property type="molecule type" value="Genomic_DNA"/>
</dbReference>
<dbReference type="GO" id="GO:0005680">
    <property type="term" value="C:anaphase-promoting complex"/>
    <property type="evidence" value="ECO:0007669"/>
    <property type="project" value="InterPro"/>
</dbReference>
<evidence type="ECO:0000256" key="6">
    <source>
        <dbReference type="ARBA" id="ARBA00023306"/>
    </source>
</evidence>
<dbReference type="Pfam" id="PF13181">
    <property type="entry name" value="TPR_8"/>
    <property type="match status" value="1"/>
</dbReference>
<dbReference type="PROSITE" id="PS50005">
    <property type="entry name" value="TPR"/>
    <property type="match status" value="3"/>
</dbReference>
<dbReference type="PANTHER" id="PTHR12558:SF10">
    <property type="entry name" value="CELL DIVISION CYCLE PROTEIN 23 HOMOLOG"/>
    <property type="match status" value="1"/>
</dbReference>
<keyword evidence="6" id="KW-0131">Cell cycle</keyword>